<keyword evidence="1" id="KW-0812">Transmembrane</keyword>
<dbReference type="AlphaFoldDB" id="A0A9W6YNI0"/>
<evidence type="ECO:0000313" key="2">
    <source>
        <dbReference type="EMBL" id="GMG17209.1"/>
    </source>
</evidence>
<sequence length="98" mass="10963">MNAYGPMAEEDQQAQQLQEDRDQPRFLAILRANWLKVTFVAVSLVVCTSIWALGGCFASTDNDDLIPDENRKPIGMLRDVMAILRCIGETILLVMIPP</sequence>
<keyword evidence="1" id="KW-0472">Membrane</keyword>
<evidence type="ECO:0000256" key="1">
    <source>
        <dbReference type="SAM" id="Phobius"/>
    </source>
</evidence>
<organism evidence="2 3">
    <name type="scientific">Phytophthora fragariaefolia</name>
    <dbReference type="NCBI Taxonomy" id="1490495"/>
    <lineage>
        <taxon>Eukaryota</taxon>
        <taxon>Sar</taxon>
        <taxon>Stramenopiles</taxon>
        <taxon>Oomycota</taxon>
        <taxon>Peronosporomycetes</taxon>
        <taxon>Peronosporales</taxon>
        <taxon>Peronosporaceae</taxon>
        <taxon>Phytophthora</taxon>
    </lineage>
</organism>
<comment type="caution">
    <text evidence="2">The sequence shown here is derived from an EMBL/GenBank/DDBJ whole genome shotgun (WGS) entry which is preliminary data.</text>
</comment>
<keyword evidence="1" id="KW-1133">Transmembrane helix</keyword>
<reference evidence="2" key="1">
    <citation type="submission" date="2023-04" db="EMBL/GenBank/DDBJ databases">
        <title>Phytophthora fragariaefolia NBRC 109709.</title>
        <authorList>
            <person name="Ichikawa N."/>
            <person name="Sato H."/>
            <person name="Tonouchi N."/>
        </authorList>
    </citation>
    <scope>NUCLEOTIDE SEQUENCE</scope>
    <source>
        <strain evidence="2">NBRC 109709</strain>
    </source>
</reference>
<evidence type="ECO:0000313" key="3">
    <source>
        <dbReference type="Proteomes" id="UP001165121"/>
    </source>
</evidence>
<proteinExistence type="predicted"/>
<keyword evidence="3" id="KW-1185">Reference proteome</keyword>
<accession>A0A9W6YNI0</accession>
<dbReference type="Proteomes" id="UP001165121">
    <property type="component" value="Unassembled WGS sequence"/>
</dbReference>
<name>A0A9W6YNI0_9STRA</name>
<feature type="transmembrane region" description="Helical" evidence="1">
    <location>
        <begin position="34"/>
        <end position="54"/>
    </location>
</feature>
<protein>
    <submittedName>
        <fullName evidence="2">Unnamed protein product</fullName>
    </submittedName>
</protein>
<dbReference type="EMBL" id="BSXT01018990">
    <property type="protein sequence ID" value="GMG17209.1"/>
    <property type="molecule type" value="Genomic_DNA"/>
</dbReference>
<gene>
    <name evidence="2" type="ORF">Pfra01_003005400</name>
</gene>